<evidence type="ECO:0000256" key="1">
    <source>
        <dbReference type="ARBA" id="ARBA00022737"/>
    </source>
</evidence>
<feature type="repeat" description="ANK" evidence="3">
    <location>
        <begin position="394"/>
        <end position="426"/>
    </location>
</feature>
<evidence type="ECO:0000256" key="3">
    <source>
        <dbReference type="PROSITE-ProRule" id="PRU00023"/>
    </source>
</evidence>
<accession>A0A553ICD8</accession>
<dbReference type="Proteomes" id="UP000319160">
    <property type="component" value="Unassembled WGS sequence"/>
</dbReference>
<keyword evidence="1" id="KW-0677">Repeat</keyword>
<organism evidence="5 6">
    <name type="scientific">Xylaria flabelliformis</name>
    <dbReference type="NCBI Taxonomy" id="2512241"/>
    <lineage>
        <taxon>Eukaryota</taxon>
        <taxon>Fungi</taxon>
        <taxon>Dikarya</taxon>
        <taxon>Ascomycota</taxon>
        <taxon>Pezizomycotina</taxon>
        <taxon>Sordariomycetes</taxon>
        <taxon>Xylariomycetidae</taxon>
        <taxon>Xylariales</taxon>
        <taxon>Xylariaceae</taxon>
        <taxon>Xylaria</taxon>
    </lineage>
</organism>
<dbReference type="Gene3D" id="1.25.40.20">
    <property type="entry name" value="Ankyrin repeat-containing domain"/>
    <property type="match status" value="1"/>
</dbReference>
<dbReference type="SUPFAM" id="SSF48403">
    <property type="entry name" value="Ankyrin repeat"/>
    <property type="match status" value="1"/>
</dbReference>
<dbReference type="AlphaFoldDB" id="A0A553ICD8"/>
<comment type="caution">
    <text evidence="5">The sequence shown here is derived from an EMBL/GenBank/DDBJ whole genome shotgun (WGS) entry which is preliminary data.</text>
</comment>
<gene>
    <name evidence="5" type="ORF">FHL15_001064</name>
</gene>
<dbReference type="PROSITE" id="PS50088">
    <property type="entry name" value="ANK_REPEAT"/>
    <property type="match status" value="2"/>
</dbReference>
<evidence type="ECO:0000313" key="5">
    <source>
        <dbReference type="EMBL" id="TRX97854.1"/>
    </source>
</evidence>
<dbReference type="Pfam" id="PF00023">
    <property type="entry name" value="Ank"/>
    <property type="match status" value="1"/>
</dbReference>
<dbReference type="InterPro" id="IPR002110">
    <property type="entry name" value="Ankyrin_rpt"/>
</dbReference>
<keyword evidence="2 3" id="KW-0040">ANK repeat</keyword>
<protein>
    <submittedName>
        <fullName evidence="5">Uncharacterized protein</fullName>
    </submittedName>
</protein>
<dbReference type="InterPro" id="IPR050745">
    <property type="entry name" value="Multifunctional_regulatory"/>
</dbReference>
<evidence type="ECO:0000256" key="2">
    <source>
        <dbReference type="ARBA" id="ARBA00023043"/>
    </source>
</evidence>
<feature type="compositionally biased region" description="Basic and acidic residues" evidence="4">
    <location>
        <begin position="377"/>
        <end position="388"/>
    </location>
</feature>
<sequence length="557" mass="61080">MVWSYRARIEVGGLARGSFIIPNLMYYLKQPSLTKVGIVILSAWLRTARDHALLAYVWEKNHCKVPCIRKPQVPSVSNQGSPITVSTHVTLGRATYRPSFFAQSPGQISAGAGAGPPACLPESVAIAAMGSPPPPFSVPFLSVLSRRMRHGFALAAYWLVGLIHAMEEAAAVGNLDAVESILPSLLLSHDHTVPLHERAAPGASTILDRSIRTAAAHGWSDLTRFFIAQGAVIDDALVCAVINSGSIEQCDILLKHGWDVNRSYISASGDWHFWTPLRAALGDPPLCRWLLEHGADPNLSEYGFTPIMVAVRLHSPEVVRLLIEYGADPKTPMLLHSTASASSKALNEAYPNREDADRIGVMQILLEHGADVNEMEPDPKSRPRDDARRRRTVDTGTPLHYAVAAGNPITVSFLLAHGANTKLPSWSGHTPLQAAEFLELRYITQILRIGRFLVGVVDDWGPTSWAWYRVNTSFDVMSVDILIEFRLCQVDRIRDRFRYRSKNSPFRLAGGNTVSGYRVPHLAKLVSLGSLEENVTSEASSKSSTYDGHLSSSYDAL</sequence>
<dbReference type="STRING" id="2512241.A0A553ICD8"/>
<dbReference type="InterPro" id="IPR036770">
    <property type="entry name" value="Ankyrin_rpt-contain_sf"/>
</dbReference>
<dbReference type="PROSITE" id="PS50297">
    <property type="entry name" value="ANK_REP_REGION"/>
    <property type="match status" value="2"/>
</dbReference>
<proteinExistence type="predicted"/>
<dbReference type="EMBL" id="VFLP01000004">
    <property type="protein sequence ID" value="TRX97854.1"/>
    <property type="molecule type" value="Genomic_DNA"/>
</dbReference>
<evidence type="ECO:0000313" key="6">
    <source>
        <dbReference type="Proteomes" id="UP000319160"/>
    </source>
</evidence>
<dbReference type="OrthoDB" id="426293at2759"/>
<feature type="repeat" description="ANK" evidence="3">
    <location>
        <begin position="302"/>
        <end position="328"/>
    </location>
</feature>
<dbReference type="PANTHER" id="PTHR24189">
    <property type="entry name" value="MYOTROPHIN"/>
    <property type="match status" value="1"/>
</dbReference>
<feature type="region of interest" description="Disordered" evidence="4">
    <location>
        <begin position="372"/>
        <end position="392"/>
    </location>
</feature>
<dbReference type="SMART" id="SM00248">
    <property type="entry name" value="ANK"/>
    <property type="match status" value="5"/>
</dbReference>
<reference evidence="6" key="1">
    <citation type="submission" date="2019-06" db="EMBL/GenBank/DDBJ databases">
        <title>Draft genome sequence of the griseofulvin-producing fungus Xylaria cubensis strain G536.</title>
        <authorList>
            <person name="Mead M.E."/>
            <person name="Raja H.A."/>
            <person name="Steenwyk J.L."/>
            <person name="Knowles S.L."/>
            <person name="Oberlies N.H."/>
            <person name="Rokas A."/>
        </authorList>
    </citation>
    <scope>NUCLEOTIDE SEQUENCE [LARGE SCALE GENOMIC DNA]</scope>
    <source>
        <strain evidence="6">G536</strain>
    </source>
</reference>
<keyword evidence="6" id="KW-1185">Reference proteome</keyword>
<name>A0A553ICD8_9PEZI</name>
<dbReference type="Pfam" id="PF12796">
    <property type="entry name" value="Ank_2"/>
    <property type="match status" value="1"/>
</dbReference>
<dbReference type="PANTHER" id="PTHR24189:SF50">
    <property type="entry name" value="ANKYRIN REPEAT AND SOCS BOX PROTEIN 2"/>
    <property type="match status" value="1"/>
</dbReference>
<evidence type="ECO:0000256" key="4">
    <source>
        <dbReference type="SAM" id="MobiDB-lite"/>
    </source>
</evidence>